<reference evidence="2 3" key="1">
    <citation type="submission" date="2019-03" db="EMBL/GenBank/DDBJ databases">
        <authorList>
            <person name="Kim M.K.M."/>
        </authorList>
    </citation>
    <scope>NUCLEOTIDE SEQUENCE [LARGE SCALE GENOMIC DNA]</scope>
    <source>
        <strain evidence="2 3">17J68-12</strain>
    </source>
</reference>
<comment type="caution">
    <text evidence="2">The sequence shown here is derived from an EMBL/GenBank/DDBJ whole genome shotgun (WGS) entry which is preliminary data.</text>
</comment>
<dbReference type="EMBL" id="SJZI01000002">
    <property type="protein sequence ID" value="TCJ19203.1"/>
    <property type="molecule type" value="Genomic_DNA"/>
</dbReference>
<proteinExistence type="predicted"/>
<protein>
    <submittedName>
        <fullName evidence="2">Uncharacterized protein</fullName>
    </submittedName>
</protein>
<feature type="region of interest" description="Disordered" evidence="1">
    <location>
        <begin position="1"/>
        <end position="68"/>
    </location>
</feature>
<evidence type="ECO:0000256" key="1">
    <source>
        <dbReference type="SAM" id="MobiDB-lite"/>
    </source>
</evidence>
<accession>A0A4R1BNN0</accession>
<feature type="compositionally biased region" description="Low complexity" evidence="1">
    <location>
        <begin position="11"/>
        <end position="24"/>
    </location>
</feature>
<feature type="compositionally biased region" description="Polar residues" evidence="1">
    <location>
        <begin position="35"/>
        <end position="44"/>
    </location>
</feature>
<evidence type="ECO:0000313" key="3">
    <source>
        <dbReference type="Proteomes" id="UP000295334"/>
    </source>
</evidence>
<keyword evidence="3" id="KW-1185">Reference proteome</keyword>
<organism evidence="2 3">
    <name type="scientific">Flaviaesturariibacter flavus</name>
    <dbReference type="NCBI Taxonomy" id="2502780"/>
    <lineage>
        <taxon>Bacteria</taxon>
        <taxon>Pseudomonadati</taxon>
        <taxon>Bacteroidota</taxon>
        <taxon>Chitinophagia</taxon>
        <taxon>Chitinophagales</taxon>
        <taxon>Chitinophagaceae</taxon>
        <taxon>Flaviaestuariibacter</taxon>
    </lineage>
</organism>
<sequence length="68" mass="7168">MSGRGDNNKKGTSGAGASNQSGQGLPREAGKMNHGKQTGSQPSQPMGRERDQDAHRNTSTKDNKGERS</sequence>
<name>A0A4R1BNN0_9BACT</name>
<gene>
    <name evidence="2" type="ORF">EPD60_01945</name>
</gene>
<dbReference type="RefSeq" id="WP_131446298.1">
    <property type="nucleotide sequence ID" value="NZ_SJZI01000002.1"/>
</dbReference>
<dbReference type="AlphaFoldDB" id="A0A4R1BNN0"/>
<evidence type="ECO:0000313" key="2">
    <source>
        <dbReference type="EMBL" id="TCJ19203.1"/>
    </source>
</evidence>
<dbReference type="OrthoDB" id="9895434at2"/>
<feature type="compositionally biased region" description="Basic and acidic residues" evidence="1">
    <location>
        <begin position="47"/>
        <end position="68"/>
    </location>
</feature>
<dbReference type="Proteomes" id="UP000295334">
    <property type="component" value="Unassembled WGS sequence"/>
</dbReference>